<keyword evidence="1" id="KW-0812">Transmembrane</keyword>
<evidence type="ECO:0000313" key="3">
    <source>
        <dbReference type="Proteomes" id="UP000253370"/>
    </source>
</evidence>
<dbReference type="EMBL" id="QNTQ01000014">
    <property type="protein sequence ID" value="RBI83888.1"/>
    <property type="molecule type" value="Genomic_DNA"/>
</dbReference>
<keyword evidence="1" id="KW-1133">Transmembrane helix</keyword>
<keyword evidence="1" id="KW-0472">Membrane</keyword>
<dbReference type="AlphaFoldDB" id="A0A365U6M1"/>
<dbReference type="OrthoDB" id="7872703at2"/>
<evidence type="ECO:0000313" key="2">
    <source>
        <dbReference type="EMBL" id="RBI83888.1"/>
    </source>
</evidence>
<reference evidence="2 3" key="1">
    <citation type="submission" date="2018-07" db="EMBL/GenBank/DDBJ databases">
        <title>Rhodosalinus sp. strain E84T genomic sequence and assembly.</title>
        <authorList>
            <person name="Liu Z.-W."/>
            <person name="Lu D.-C."/>
        </authorList>
    </citation>
    <scope>NUCLEOTIDE SEQUENCE [LARGE SCALE GENOMIC DNA]</scope>
    <source>
        <strain evidence="2 3">E84</strain>
    </source>
</reference>
<accession>A0A365U6M1</accession>
<keyword evidence="3" id="KW-1185">Reference proteome</keyword>
<gene>
    <name evidence="2" type="ORF">DRV85_14675</name>
</gene>
<dbReference type="Proteomes" id="UP000253370">
    <property type="component" value="Unassembled WGS sequence"/>
</dbReference>
<evidence type="ECO:0000256" key="1">
    <source>
        <dbReference type="SAM" id="Phobius"/>
    </source>
</evidence>
<sequence length="67" mass="7233">MTDKIKRRSDGSIDTGFYTQRGRRMRAEAARSIAGAVSPRPRKAHAPGVVWIVLGVLVLGITAPFVA</sequence>
<comment type="caution">
    <text evidence="2">The sequence shown here is derived from an EMBL/GenBank/DDBJ whole genome shotgun (WGS) entry which is preliminary data.</text>
</comment>
<organism evidence="2 3">
    <name type="scientific">Rhodosalinus halophilus</name>
    <dbReference type="NCBI Taxonomy" id="2259333"/>
    <lineage>
        <taxon>Bacteria</taxon>
        <taxon>Pseudomonadati</taxon>
        <taxon>Pseudomonadota</taxon>
        <taxon>Alphaproteobacteria</taxon>
        <taxon>Rhodobacterales</taxon>
        <taxon>Paracoccaceae</taxon>
        <taxon>Rhodosalinus</taxon>
    </lineage>
</organism>
<feature type="transmembrane region" description="Helical" evidence="1">
    <location>
        <begin position="48"/>
        <end position="66"/>
    </location>
</feature>
<name>A0A365U6M1_9RHOB</name>
<dbReference type="RefSeq" id="WP_113290227.1">
    <property type="nucleotide sequence ID" value="NZ_QNTQ01000014.1"/>
</dbReference>
<proteinExistence type="predicted"/>
<protein>
    <submittedName>
        <fullName evidence="2">Uncharacterized protein</fullName>
    </submittedName>
</protein>